<feature type="region of interest" description="Disordered" evidence="1">
    <location>
        <begin position="36"/>
        <end position="82"/>
    </location>
</feature>
<evidence type="ECO:0000313" key="2">
    <source>
        <dbReference type="EMBL" id="RVW22720.1"/>
    </source>
</evidence>
<gene>
    <name evidence="2" type="ORF">CK203_103843</name>
</gene>
<comment type="caution">
    <text evidence="2">The sequence shown here is derived from an EMBL/GenBank/DDBJ whole genome shotgun (WGS) entry which is preliminary data.</text>
</comment>
<sequence>MEKKRRKKEETTPPCLLVNVQLYKWKETRSTIFPEKKWRESGGKWRNRGKSSASSQTSDTKKREDQSSGGRSSPLSSRQRSDRNLQIQLGWLGPRSVGGWRHSHGFKSVYAFI</sequence>
<evidence type="ECO:0000313" key="3">
    <source>
        <dbReference type="Proteomes" id="UP000288805"/>
    </source>
</evidence>
<feature type="compositionally biased region" description="Low complexity" evidence="1">
    <location>
        <begin position="67"/>
        <end position="78"/>
    </location>
</feature>
<evidence type="ECO:0000256" key="1">
    <source>
        <dbReference type="SAM" id="MobiDB-lite"/>
    </source>
</evidence>
<dbReference type="EMBL" id="QGNW01002221">
    <property type="protein sequence ID" value="RVW22720.1"/>
    <property type="molecule type" value="Genomic_DNA"/>
</dbReference>
<dbReference type="Proteomes" id="UP000288805">
    <property type="component" value="Unassembled WGS sequence"/>
</dbReference>
<proteinExistence type="predicted"/>
<organism evidence="2 3">
    <name type="scientific">Vitis vinifera</name>
    <name type="common">Grape</name>
    <dbReference type="NCBI Taxonomy" id="29760"/>
    <lineage>
        <taxon>Eukaryota</taxon>
        <taxon>Viridiplantae</taxon>
        <taxon>Streptophyta</taxon>
        <taxon>Embryophyta</taxon>
        <taxon>Tracheophyta</taxon>
        <taxon>Spermatophyta</taxon>
        <taxon>Magnoliopsida</taxon>
        <taxon>eudicotyledons</taxon>
        <taxon>Gunneridae</taxon>
        <taxon>Pentapetalae</taxon>
        <taxon>rosids</taxon>
        <taxon>Vitales</taxon>
        <taxon>Vitaceae</taxon>
        <taxon>Viteae</taxon>
        <taxon>Vitis</taxon>
    </lineage>
</organism>
<name>A0A438CHM2_VITVI</name>
<accession>A0A438CHM2</accession>
<protein>
    <submittedName>
        <fullName evidence="2">Uncharacterized protein</fullName>
    </submittedName>
</protein>
<reference evidence="2 3" key="1">
    <citation type="journal article" date="2018" name="PLoS Genet.">
        <title>Population sequencing reveals clonal diversity and ancestral inbreeding in the grapevine cultivar Chardonnay.</title>
        <authorList>
            <person name="Roach M.J."/>
            <person name="Johnson D.L."/>
            <person name="Bohlmann J."/>
            <person name="van Vuuren H.J."/>
            <person name="Jones S.J."/>
            <person name="Pretorius I.S."/>
            <person name="Schmidt S.A."/>
            <person name="Borneman A.R."/>
        </authorList>
    </citation>
    <scope>NUCLEOTIDE SEQUENCE [LARGE SCALE GENOMIC DNA]</scope>
    <source>
        <strain evidence="3">cv. Chardonnay</strain>
        <tissue evidence="2">Leaf</tissue>
    </source>
</reference>
<dbReference type="AlphaFoldDB" id="A0A438CHM2"/>